<dbReference type="AlphaFoldDB" id="A0A1C7LZ02"/>
<dbReference type="Pfam" id="PF02992">
    <property type="entry name" value="Transposase_21"/>
    <property type="match status" value="1"/>
</dbReference>
<dbReference type="PANTHER" id="PTHR46579:SF1">
    <property type="entry name" value="F5_8 TYPE C DOMAIN-CONTAINING PROTEIN"/>
    <property type="match status" value="1"/>
</dbReference>
<accession>A0A1C7LZ02</accession>
<dbReference type="EMBL" id="LUGG01000015">
    <property type="protein sequence ID" value="OBZ69943.1"/>
    <property type="molecule type" value="Genomic_DNA"/>
</dbReference>
<protein>
    <recommendedName>
        <fullName evidence="3">Transposase family Tnp2 protein</fullName>
    </recommendedName>
</protein>
<evidence type="ECO:0000313" key="1">
    <source>
        <dbReference type="EMBL" id="OBZ69943.1"/>
    </source>
</evidence>
<reference evidence="1 2" key="1">
    <citation type="submission" date="2016-03" db="EMBL/GenBank/DDBJ databases">
        <title>Whole genome sequencing of Grifola frondosa 9006-11.</title>
        <authorList>
            <person name="Min B."/>
            <person name="Park H."/>
            <person name="Kim J.-G."/>
            <person name="Cho H."/>
            <person name="Oh Y.-L."/>
            <person name="Kong W.-S."/>
            <person name="Choi I.-G."/>
        </authorList>
    </citation>
    <scope>NUCLEOTIDE SEQUENCE [LARGE SCALE GENOMIC DNA]</scope>
    <source>
        <strain evidence="1 2">9006-11</strain>
    </source>
</reference>
<dbReference type="OMA" id="PARIMHI"/>
<dbReference type="PANTHER" id="PTHR46579">
    <property type="entry name" value="F5/8 TYPE C DOMAIN-CONTAINING PROTEIN-RELATED"/>
    <property type="match status" value="1"/>
</dbReference>
<name>A0A1C7LZ02_GRIFR</name>
<gene>
    <name evidence="1" type="ORF">A0H81_10367</name>
</gene>
<keyword evidence="2" id="KW-1185">Reference proteome</keyword>
<dbReference type="STRING" id="5627.A0A1C7LZ02"/>
<comment type="caution">
    <text evidence="1">The sequence shown here is derived from an EMBL/GenBank/DDBJ whole genome shotgun (WGS) entry which is preliminary data.</text>
</comment>
<dbReference type="Proteomes" id="UP000092993">
    <property type="component" value="Unassembled WGS sequence"/>
</dbReference>
<dbReference type="OrthoDB" id="3247418at2759"/>
<evidence type="ECO:0008006" key="3">
    <source>
        <dbReference type="Google" id="ProtNLM"/>
    </source>
</evidence>
<organism evidence="1 2">
    <name type="scientific">Grifola frondosa</name>
    <name type="common">Maitake</name>
    <name type="synonym">Polyporus frondosus</name>
    <dbReference type="NCBI Taxonomy" id="5627"/>
    <lineage>
        <taxon>Eukaryota</taxon>
        <taxon>Fungi</taxon>
        <taxon>Dikarya</taxon>
        <taxon>Basidiomycota</taxon>
        <taxon>Agaricomycotina</taxon>
        <taxon>Agaricomycetes</taxon>
        <taxon>Polyporales</taxon>
        <taxon>Grifolaceae</taxon>
        <taxon>Grifola</taxon>
    </lineage>
</organism>
<dbReference type="InterPro" id="IPR004242">
    <property type="entry name" value="Transposase_21"/>
</dbReference>
<evidence type="ECO:0000313" key="2">
    <source>
        <dbReference type="Proteomes" id="UP000092993"/>
    </source>
</evidence>
<sequence>MGYHHFELRVNHLPEAAQVAMLLGVVCRVILGISRRAGDFILNLVALVVYLVSSNRDGSSNPSAEDTLRDIPLSINSALSHFNFSGRTTVYAVCEVCHYTYKPLFLLGSSLPIYAERCTNGPIPGGDVCDHPLLSRTSDDELKPTKTFMYHHFHDYLASLLSRKDMEEYMDQSCDDLLKSQSSPSPDFVKHAFEGEFLRSFPGPSPGTLFIDRQGEGRYAFALHIDFFSPEGMTVRGAKTSCGMISMACLNLPFDIRYKPENMYVAGIVPGPNEPHLDELNHYLRPLVDDLVLSYERGVRFSRTSLHRFGRVTRSTVALVIADLPAARKAAQMAAHSSHFYCSVCKCFHQSTLGRTDLDSPDWQCRDKDVLRRQAEDWKHASNVSERKSLFKVNGVRWSELWRLRYWDPPRQLVVDSMHCIFEGIVENHCRVVLNLTTQSASGPESIIPAFHYPFRMPDVPSGDLFLSQTEVKQVSDIHTLLTLPVNVIHNDVWDVLAHRLSGKNVSALRFVCEDLACIPSNAAKKYKVDWVNSLVEWRKQKPYHSDDLKSVKIATPAVMQRIRDVIRDLITPSWLNSVPHNFGDSAAGTVKADEWRTLITIHLPLALISLWGFDVVGYPPNHSPRLREILDHTMSLVSATTLVSKRVMTRARADAFLENMALYIRDLKVVHPSAKHLPNHHMSLHIHSFLLLFGPFSTTGQLESTMLQSFIQGGKLRRWLARPDCSPAIKECNRLLHKFLSEVNGLDADGVSSEHLVPVPRELRPFAKTARITLSARFRHNGVLYAKSSTHLGNSHILFYPAGDKSLSPVPGSIKYIFVDSEIHLAVSRQLPSTFAQDPFASYPHFAAKMYSDKFADQLEILHPDWIVCHYARWDPSLNFAIIDSSRCAWIGE</sequence>
<proteinExistence type="predicted"/>